<dbReference type="Gene3D" id="1.20.1090.10">
    <property type="entry name" value="Dehydroquinate synthase-like - alpha domain"/>
    <property type="match status" value="1"/>
</dbReference>
<evidence type="ECO:0000313" key="6">
    <source>
        <dbReference type="Proteomes" id="UP001271007"/>
    </source>
</evidence>
<gene>
    <name evidence="5" type="ORF">LTR09_012939</name>
</gene>
<evidence type="ECO:0000256" key="2">
    <source>
        <dbReference type="ARBA" id="ARBA00023002"/>
    </source>
</evidence>
<dbReference type="PANTHER" id="PTHR11496:SF102">
    <property type="entry name" value="ALCOHOL DEHYDROGENASE 4"/>
    <property type="match status" value="1"/>
</dbReference>
<evidence type="ECO:0000259" key="4">
    <source>
        <dbReference type="Pfam" id="PF25137"/>
    </source>
</evidence>
<evidence type="ECO:0000259" key="3">
    <source>
        <dbReference type="Pfam" id="PF00465"/>
    </source>
</evidence>
<dbReference type="Gene3D" id="3.40.50.1970">
    <property type="match status" value="1"/>
</dbReference>
<name>A0AAJ0D928_9PEZI</name>
<organism evidence="5 6">
    <name type="scientific">Extremus antarcticus</name>
    <dbReference type="NCBI Taxonomy" id="702011"/>
    <lineage>
        <taxon>Eukaryota</taxon>
        <taxon>Fungi</taxon>
        <taxon>Dikarya</taxon>
        <taxon>Ascomycota</taxon>
        <taxon>Pezizomycotina</taxon>
        <taxon>Dothideomycetes</taxon>
        <taxon>Dothideomycetidae</taxon>
        <taxon>Mycosphaerellales</taxon>
        <taxon>Extremaceae</taxon>
        <taxon>Extremus</taxon>
    </lineage>
</organism>
<keyword evidence="2" id="KW-0560">Oxidoreductase</keyword>
<comment type="similarity">
    <text evidence="1">Belongs to the iron-containing alcohol dehydrogenase family.</text>
</comment>
<dbReference type="InterPro" id="IPR039697">
    <property type="entry name" value="Alcohol_dehydrogenase_Fe"/>
</dbReference>
<dbReference type="PANTHER" id="PTHR11496">
    <property type="entry name" value="ALCOHOL DEHYDROGENASE"/>
    <property type="match status" value="1"/>
</dbReference>
<dbReference type="EMBL" id="JAWDJX010000237">
    <property type="protein sequence ID" value="KAK3045471.1"/>
    <property type="molecule type" value="Genomic_DNA"/>
</dbReference>
<dbReference type="Proteomes" id="UP001271007">
    <property type="component" value="Unassembled WGS sequence"/>
</dbReference>
<comment type="caution">
    <text evidence="5">The sequence shown here is derived from an EMBL/GenBank/DDBJ whole genome shotgun (WGS) entry which is preliminary data.</text>
</comment>
<feature type="domain" description="Alcohol dehydrogenase iron-type/glycerol dehydrogenase GldA" evidence="3">
    <location>
        <begin position="19"/>
        <end position="132"/>
    </location>
</feature>
<dbReference type="Pfam" id="PF25137">
    <property type="entry name" value="ADH_Fe_C"/>
    <property type="match status" value="1"/>
</dbReference>
<evidence type="ECO:0008006" key="7">
    <source>
        <dbReference type="Google" id="ProtNLM"/>
    </source>
</evidence>
<reference evidence="5" key="1">
    <citation type="submission" date="2023-04" db="EMBL/GenBank/DDBJ databases">
        <title>Black Yeasts Isolated from many extreme environments.</title>
        <authorList>
            <person name="Coleine C."/>
            <person name="Stajich J.E."/>
            <person name="Selbmann L."/>
        </authorList>
    </citation>
    <scope>NUCLEOTIDE SEQUENCE</scope>
    <source>
        <strain evidence="5">CCFEE 5312</strain>
    </source>
</reference>
<sequence length="343" mass="37419">MAPRIEQTVHDTRMYACETRVVAGLGSINLIPSELERCGIQRPALVVDQGIAEAGLIEQWLPTEVACIEPRIICPMNPNLQQVQAGVDTARPKGCDGVLIVGGGSAICMGKAIAICLVNHGDLLDYEGSEKIDKVSFMHSRPSYFEVLIVTAASAHHLRTYDGRIRLRSFTSFSPSLDAISHACESLWSRNRSLITDGLAEKALETFLTRLPAALNHRELDALQDIMEASSAANLACGNTGLALCHAMNASPDVALPHGYVNGCLLTAVASFNRPFMDERHQSMVDRLPSLFAEIGWQAKFAKGEVDRDTTELFVNASRDHPFRNNNIRSSSGESIQYDVLLS</sequence>
<dbReference type="GO" id="GO:0004022">
    <property type="term" value="F:alcohol dehydrogenase (NAD+) activity"/>
    <property type="evidence" value="ECO:0007669"/>
    <property type="project" value="TreeGrafter"/>
</dbReference>
<dbReference type="Pfam" id="PF00465">
    <property type="entry name" value="Fe-ADH"/>
    <property type="match status" value="1"/>
</dbReference>
<feature type="domain" description="Fe-containing alcohol dehydrogenase-like C-terminal" evidence="4">
    <location>
        <begin position="176"/>
        <end position="330"/>
    </location>
</feature>
<protein>
    <recommendedName>
        <fullName evidence="7">Alcohol dehydrogenase</fullName>
    </recommendedName>
</protein>
<evidence type="ECO:0000313" key="5">
    <source>
        <dbReference type="EMBL" id="KAK3045471.1"/>
    </source>
</evidence>
<keyword evidence="6" id="KW-1185">Reference proteome</keyword>
<dbReference type="InterPro" id="IPR001670">
    <property type="entry name" value="ADH_Fe/GldA"/>
</dbReference>
<evidence type="ECO:0000256" key="1">
    <source>
        <dbReference type="ARBA" id="ARBA00007358"/>
    </source>
</evidence>
<proteinExistence type="inferred from homology"/>
<dbReference type="InterPro" id="IPR056798">
    <property type="entry name" value="ADH_Fe_C"/>
</dbReference>
<accession>A0AAJ0D928</accession>
<dbReference type="AlphaFoldDB" id="A0AAJ0D928"/>
<dbReference type="SUPFAM" id="SSF56796">
    <property type="entry name" value="Dehydroquinate synthase-like"/>
    <property type="match status" value="1"/>
</dbReference>
<dbReference type="GO" id="GO:0046872">
    <property type="term" value="F:metal ion binding"/>
    <property type="evidence" value="ECO:0007669"/>
    <property type="project" value="InterPro"/>
</dbReference>